<keyword evidence="1" id="KW-0812">Transmembrane</keyword>
<feature type="transmembrane region" description="Helical" evidence="1">
    <location>
        <begin position="49"/>
        <end position="71"/>
    </location>
</feature>
<proteinExistence type="predicted"/>
<evidence type="ECO:0000313" key="3">
    <source>
        <dbReference type="Proteomes" id="UP001143480"/>
    </source>
</evidence>
<evidence type="ECO:0000313" key="2">
    <source>
        <dbReference type="EMBL" id="GLL04156.1"/>
    </source>
</evidence>
<dbReference type="Proteomes" id="UP001143480">
    <property type="component" value="Unassembled WGS sequence"/>
</dbReference>
<dbReference type="AlphaFoldDB" id="A0A9W6KLD5"/>
<comment type="caution">
    <text evidence="2">The sequence shown here is derived from an EMBL/GenBank/DDBJ whole genome shotgun (WGS) entry which is preliminary data.</text>
</comment>
<feature type="transmembrane region" description="Helical" evidence="1">
    <location>
        <begin position="130"/>
        <end position="155"/>
    </location>
</feature>
<name>A0A9W6KLD5_9ACTN</name>
<sequence length="164" mass="16054">MDVTRRLARAGLLAAGAAAFAVSLAGVLVRGSIEAAYGLAYSDGGAGRARTALVVGVLLGAAAAGCCLYAAEHLRTNGGRGPAWLVCALLAGGLSPALFGGGTIAAPRIVGAGATAAEIGADIAALTPRWYVPVVAILSMLTVCAAILVAMLLVVPAPPAQPPR</sequence>
<keyword evidence="3" id="KW-1185">Reference proteome</keyword>
<keyword evidence="1" id="KW-0472">Membrane</keyword>
<gene>
    <name evidence="2" type="ORF">GCM10017581_059030</name>
</gene>
<accession>A0A9W6KLD5</accession>
<keyword evidence="1" id="KW-1133">Transmembrane helix</keyword>
<dbReference type="EMBL" id="BSFP01000042">
    <property type="protein sequence ID" value="GLL04156.1"/>
    <property type="molecule type" value="Genomic_DNA"/>
</dbReference>
<evidence type="ECO:0000256" key="1">
    <source>
        <dbReference type="SAM" id="Phobius"/>
    </source>
</evidence>
<feature type="transmembrane region" description="Helical" evidence="1">
    <location>
        <begin position="83"/>
        <end position="110"/>
    </location>
</feature>
<reference evidence="2" key="2">
    <citation type="submission" date="2023-01" db="EMBL/GenBank/DDBJ databases">
        <authorList>
            <person name="Sun Q."/>
            <person name="Evtushenko L."/>
        </authorList>
    </citation>
    <scope>NUCLEOTIDE SEQUENCE</scope>
    <source>
        <strain evidence="2">VKM Ac-1321</strain>
    </source>
</reference>
<reference evidence="2" key="1">
    <citation type="journal article" date="2014" name="Int. J. Syst. Evol. Microbiol.">
        <title>Complete genome sequence of Corynebacterium casei LMG S-19264T (=DSM 44701T), isolated from a smear-ripened cheese.</title>
        <authorList>
            <consortium name="US DOE Joint Genome Institute (JGI-PGF)"/>
            <person name="Walter F."/>
            <person name="Albersmeier A."/>
            <person name="Kalinowski J."/>
            <person name="Ruckert C."/>
        </authorList>
    </citation>
    <scope>NUCLEOTIDE SEQUENCE</scope>
    <source>
        <strain evidence="2">VKM Ac-1321</strain>
    </source>
</reference>
<protein>
    <submittedName>
        <fullName evidence="2">Uncharacterized protein</fullName>
    </submittedName>
</protein>
<organism evidence="2 3">
    <name type="scientific">Dactylosporangium matsuzakiense</name>
    <dbReference type="NCBI Taxonomy" id="53360"/>
    <lineage>
        <taxon>Bacteria</taxon>
        <taxon>Bacillati</taxon>
        <taxon>Actinomycetota</taxon>
        <taxon>Actinomycetes</taxon>
        <taxon>Micromonosporales</taxon>
        <taxon>Micromonosporaceae</taxon>
        <taxon>Dactylosporangium</taxon>
    </lineage>
</organism>
<dbReference type="RefSeq" id="WP_261963714.1">
    <property type="nucleotide sequence ID" value="NZ_BAAAXA010000003.1"/>
</dbReference>